<sequence>MKNHISKLADLNLTLTEQIQQQNRASRQIFEFIGKIFSHFNMEIDYSQGSLIELKHKLFTKLEIADQLEQIKYQINSELSNFKKILQIQKLQIEPFNILHFLPDKTLNLQINHTTISDFINYRRAAPATLFKMNNFNMIVIQAFIQQTGDFSIIDKNLVDLTTLQQSKIEVLKRIKRNNKSEQFLAQNSSRAVCILRWFSGYVSALVFNHFDQCLSELQICDFKEVVDVI</sequence>
<protein>
    <submittedName>
        <fullName evidence="1">Uncharacterized protein</fullName>
    </submittedName>
</protein>
<reference evidence="1 2" key="1">
    <citation type="journal article" date="2014" name="PLoS Genet.">
        <title>The Genome of Spironucleus salmonicida Highlights a Fish Pathogen Adapted to Fluctuating Environments.</title>
        <authorList>
            <person name="Xu F."/>
            <person name="Jerlstrom-Hultqvist J."/>
            <person name="Einarsson E."/>
            <person name="Astvaldsson A."/>
            <person name="Svard S.G."/>
            <person name="Andersson J.O."/>
        </authorList>
    </citation>
    <scope>NUCLEOTIDE SEQUENCE</scope>
    <source>
        <strain evidence="2">ATCC 50377</strain>
    </source>
</reference>
<keyword evidence="3" id="KW-1185">Reference proteome</keyword>
<accession>V6LCS3</accession>
<dbReference type="AlphaFoldDB" id="V6LCS3"/>
<evidence type="ECO:0000313" key="3">
    <source>
        <dbReference type="Proteomes" id="UP000018208"/>
    </source>
</evidence>
<dbReference type="VEuPathDB" id="GiardiaDB:SS50377_22456"/>
<gene>
    <name evidence="1" type="ORF">SS50377_18360</name>
    <name evidence="2" type="ORF">SS50377_22456</name>
</gene>
<evidence type="ECO:0000313" key="2">
    <source>
        <dbReference type="EMBL" id="KAH0574841.1"/>
    </source>
</evidence>
<dbReference type="EMBL" id="AUWU02000003">
    <property type="protein sequence ID" value="KAH0574841.1"/>
    <property type="molecule type" value="Genomic_DNA"/>
</dbReference>
<reference evidence="2" key="2">
    <citation type="submission" date="2020-12" db="EMBL/GenBank/DDBJ databases">
        <title>New Spironucleus salmonicida genome in near-complete chromosomes.</title>
        <authorList>
            <person name="Xu F."/>
            <person name="Kurt Z."/>
            <person name="Jimenez-Gonzalez A."/>
            <person name="Astvaldsson A."/>
            <person name="Andersson J.O."/>
            <person name="Svard S.G."/>
        </authorList>
    </citation>
    <scope>NUCLEOTIDE SEQUENCE</scope>
    <source>
        <strain evidence="2">ATCC 50377</strain>
    </source>
</reference>
<dbReference type="EMBL" id="KI546166">
    <property type="protein sequence ID" value="EST42053.1"/>
    <property type="molecule type" value="Genomic_DNA"/>
</dbReference>
<name>V6LCS3_9EUKA</name>
<proteinExistence type="predicted"/>
<organism evidence="1">
    <name type="scientific">Spironucleus salmonicida</name>
    <dbReference type="NCBI Taxonomy" id="348837"/>
    <lineage>
        <taxon>Eukaryota</taxon>
        <taxon>Metamonada</taxon>
        <taxon>Diplomonadida</taxon>
        <taxon>Hexamitidae</taxon>
        <taxon>Hexamitinae</taxon>
        <taxon>Spironucleus</taxon>
    </lineage>
</organism>
<dbReference type="Proteomes" id="UP000018208">
    <property type="component" value="Unassembled WGS sequence"/>
</dbReference>
<evidence type="ECO:0000313" key="1">
    <source>
        <dbReference type="EMBL" id="EST42053.1"/>
    </source>
</evidence>